<protein>
    <recommendedName>
        <fullName evidence="2">IRF tryptophan pentad repeat domain-containing protein</fullName>
    </recommendedName>
</protein>
<dbReference type="PANTHER" id="PTHR11949">
    <property type="entry name" value="INTERFERON REGULATORY FACTOR"/>
    <property type="match status" value="1"/>
</dbReference>
<keyword evidence="4" id="KW-1185">Reference proteome</keyword>
<proteinExistence type="predicted"/>
<name>A0AAW0UFA5_SCYPA</name>
<dbReference type="Proteomes" id="UP001487740">
    <property type="component" value="Unassembled WGS sequence"/>
</dbReference>
<feature type="domain" description="IRF tryptophan pentad repeat" evidence="2">
    <location>
        <begin position="21"/>
        <end position="120"/>
    </location>
</feature>
<gene>
    <name evidence="3" type="ORF">O3P69_004416</name>
</gene>
<dbReference type="GO" id="GO:0005634">
    <property type="term" value="C:nucleus"/>
    <property type="evidence" value="ECO:0007669"/>
    <property type="project" value="TreeGrafter"/>
</dbReference>
<dbReference type="Gene3D" id="1.10.10.10">
    <property type="entry name" value="Winged helix-like DNA-binding domain superfamily/Winged helix DNA-binding domain"/>
    <property type="match status" value="1"/>
</dbReference>
<comment type="caution">
    <text evidence="3">The sequence shown here is derived from an EMBL/GenBank/DDBJ whole genome shotgun (WGS) entry which is preliminary data.</text>
</comment>
<dbReference type="InterPro" id="IPR036390">
    <property type="entry name" value="WH_DNA-bd_sf"/>
</dbReference>
<dbReference type="SUPFAM" id="SSF46785">
    <property type="entry name" value="Winged helix' DNA-binding domain"/>
    <property type="match status" value="1"/>
</dbReference>
<dbReference type="AlphaFoldDB" id="A0AAW0UFA5"/>
<dbReference type="PROSITE" id="PS51507">
    <property type="entry name" value="IRF_2"/>
    <property type="match status" value="1"/>
</dbReference>
<dbReference type="SMART" id="SM00348">
    <property type="entry name" value="IRF"/>
    <property type="match status" value="1"/>
</dbReference>
<sequence length="365" mass="41774">MSPSAVTADTPMDLSTKTRRKLRLEEFLRQNLDQAPATRVIQWVNRDQGVFRILWTHQSSGAFTQQDAALFRYWALARGKPATQSSVELKQSLRMALNKSPSVERLTIANDEYRYFRFTDWASRRKNSGLKNVRGQQESTRKRSPPPGHPPPLVPITKKASSSPPLWSPTDHRALLAREKPFMPYNEEVLRKLLDTYPRPSQLESQPGERQADALRAHGHLAEQSLLAHMSSQHLAPKSQLVEDSMQEFSLARGPYMEQATMDCRIREKTLREPVSSGYILPEHMKYLPNPHSPQAYSEPLHAVPSYKESLARQDMEGPLSLYSENPFYSKSFHHYDYRSAVPTSTAHLFRVPEALDSRLLATHY</sequence>
<dbReference type="GO" id="GO:0000978">
    <property type="term" value="F:RNA polymerase II cis-regulatory region sequence-specific DNA binding"/>
    <property type="evidence" value="ECO:0007669"/>
    <property type="project" value="TreeGrafter"/>
</dbReference>
<dbReference type="InterPro" id="IPR001346">
    <property type="entry name" value="Interferon_reg_fact_DNA-bd_dom"/>
</dbReference>
<organism evidence="3 4">
    <name type="scientific">Scylla paramamosain</name>
    <name type="common">Mud crab</name>
    <dbReference type="NCBI Taxonomy" id="85552"/>
    <lineage>
        <taxon>Eukaryota</taxon>
        <taxon>Metazoa</taxon>
        <taxon>Ecdysozoa</taxon>
        <taxon>Arthropoda</taxon>
        <taxon>Crustacea</taxon>
        <taxon>Multicrustacea</taxon>
        <taxon>Malacostraca</taxon>
        <taxon>Eumalacostraca</taxon>
        <taxon>Eucarida</taxon>
        <taxon>Decapoda</taxon>
        <taxon>Pleocyemata</taxon>
        <taxon>Brachyura</taxon>
        <taxon>Eubrachyura</taxon>
        <taxon>Portunoidea</taxon>
        <taxon>Portunidae</taxon>
        <taxon>Portuninae</taxon>
        <taxon>Scylla</taxon>
    </lineage>
</organism>
<dbReference type="EMBL" id="JARAKH010000013">
    <property type="protein sequence ID" value="KAK8397611.1"/>
    <property type="molecule type" value="Genomic_DNA"/>
</dbReference>
<dbReference type="Pfam" id="PF00605">
    <property type="entry name" value="IRF"/>
    <property type="match status" value="1"/>
</dbReference>
<feature type="compositionally biased region" description="Pro residues" evidence="1">
    <location>
        <begin position="145"/>
        <end position="154"/>
    </location>
</feature>
<reference evidence="3 4" key="1">
    <citation type="submission" date="2023-03" db="EMBL/GenBank/DDBJ databases">
        <title>High-quality genome of Scylla paramamosain provides insights in environmental adaptation.</title>
        <authorList>
            <person name="Zhang L."/>
        </authorList>
    </citation>
    <scope>NUCLEOTIDE SEQUENCE [LARGE SCALE GENOMIC DNA]</scope>
    <source>
        <strain evidence="3">LZ_2023a</strain>
        <tissue evidence="3">Muscle</tissue>
    </source>
</reference>
<feature type="region of interest" description="Disordered" evidence="1">
    <location>
        <begin position="128"/>
        <end position="168"/>
    </location>
</feature>
<accession>A0AAW0UFA5</accession>
<evidence type="ECO:0000256" key="1">
    <source>
        <dbReference type="SAM" id="MobiDB-lite"/>
    </source>
</evidence>
<evidence type="ECO:0000313" key="3">
    <source>
        <dbReference type="EMBL" id="KAK8397611.1"/>
    </source>
</evidence>
<dbReference type="InterPro" id="IPR036388">
    <property type="entry name" value="WH-like_DNA-bd_sf"/>
</dbReference>
<dbReference type="PANTHER" id="PTHR11949:SF17">
    <property type="entry name" value="IRF TRYPTOPHAN PENTAD REPEAT DOMAIN-CONTAINING PROTEIN"/>
    <property type="match status" value="1"/>
</dbReference>
<evidence type="ECO:0000259" key="2">
    <source>
        <dbReference type="PROSITE" id="PS51507"/>
    </source>
</evidence>
<dbReference type="GO" id="GO:0000981">
    <property type="term" value="F:DNA-binding transcription factor activity, RNA polymerase II-specific"/>
    <property type="evidence" value="ECO:0007669"/>
    <property type="project" value="TreeGrafter"/>
</dbReference>
<evidence type="ECO:0000313" key="4">
    <source>
        <dbReference type="Proteomes" id="UP001487740"/>
    </source>
</evidence>